<dbReference type="AlphaFoldDB" id="A0A285MSG3"/>
<organism evidence="1 2">
    <name type="scientific">Flagellimonas pacifica</name>
    <dbReference type="NCBI Taxonomy" id="1247520"/>
    <lineage>
        <taxon>Bacteria</taxon>
        <taxon>Pseudomonadati</taxon>
        <taxon>Bacteroidota</taxon>
        <taxon>Flavobacteriia</taxon>
        <taxon>Flavobacteriales</taxon>
        <taxon>Flavobacteriaceae</taxon>
        <taxon>Flagellimonas</taxon>
    </lineage>
</organism>
<sequence>MNVFVKRNIVLKSFQFLLFLFFFQNVFWNCGTAAHQKEMKTKRIRVINNSEHSLSRVSLFSMNFEDLNPKDTSQYKEFDYDPLKDDALIYCVVNKKNMGRYLEIPNKEVLWMTYVIDSLKNDIVYVSSKIDK</sequence>
<dbReference type="Proteomes" id="UP000219048">
    <property type="component" value="Unassembled WGS sequence"/>
</dbReference>
<name>A0A285MSG3_9FLAO</name>
<keyword evidence="2" id="KW-1185">Reference proteome</keyword>
<accession>A0A285MSG3</accession>
<gene>
    <name evidence="1" type="ORF">SAMN06265377_1434</name>
</gene>
<evidence type="ECO:0000313" key="1">
    <source>
        <dbReference type="EMBL" id="SNY99623.1"/>
    </source>
</evidence>
<reference evidence="2" key="1">
    <citation type="submission" date="2017-09" db="EMBL/GenBank/DDBJ databases">
        <authorList>
            <person name="Varghese N."/>
            <person name="Submissions S."/>
        </authorList>
    </citation>
    <scope>NUCLEOTIDE SEQUENCE [LARGE SCALE GENOMIC DNA]</scope>
    <source>
        <strain evidence="2">DSM 25885</strain>
    </source>
</reference>
<evidence type="ECO:0000313" key="2">
    <source>
        <dbReference type="Proteomes" id="UP000219048"/>
    </source>
</evidence>
<protein>
    <submittedName>
        <fullName evidence="1">Uncharacterized protein</fullName>
    </submittedName>
</protein>
<proteinExistence type="predicted"/>
<dbReference type="EMBL" id="OBEH01000002">
    <property type="protein sequence ID" value="SNY99623.1"/>
    <property type="molecule type" value="Genomic_DNA"/>
</dbReference>